<evidence type="ECO:0000313" key="1">
    <source>
        <dbReference type="EMBL" id="KIL70908.1"/>
    </source>
</evidence>
<keyword evidence="2" id="KW-1185">Reference proteome</keyword>
<dbReference type="AlphaFoldDB" id="A0A0C2XP08"/>
<dbReference type="InParanoid" id="A0A0C2XP08"/>
<sequence length="107" mass="12117">MLRESWLLPTWSCRFLITAPTRKCCAIVTKSIRPRGEARLRRQVSSRGTTLLLALMLHFSHIYPSTSVMLNASVEVDGDCKEISEVVSLRCQLQTINIRQLAARSKT</sequence>
<organism evidence="1 2">
    <name type="scientific">Amanita muscaria (strain Koide BX008)</name>
    <dbReference type="NCBI Taxonomy" id="946122"/>
    <lineage>
        <taxon>Eukaryota</taxon>
        <taxon>Fungi</taxon>
        <taxon>Dikarya</taxon>
        <taxon>Basidiomycota</taxon>
        <taxon>Agaricomycotina</taxon>
        <taxon>Agaricomycetes</taxon>
        <taxon>Agaricomycetidae</taxon>
        <taxon>Agaricales</taxon>
        <taxon>Pluteineae</taxon>
        <taxon>Amanitaceae</taxon>
        <taxon>Amanita</taxon>
    </lineage>
</organism>
<gene>
    <name evidence="1" type="ORF">M378DRAFT_155850</name>
</gene>
<reference evidence="1 2" key="1">
    <citation type="submission" date="2014-04" db="EMBL/GenBank/DDBJ databases">
        <title>Evolutionary Origins and Diversification of the Mycorrhizal Mutualists.</title>
        <authorList>
            <consortium name="DOE Joint Genome Institute"/>
            <consortium name="Mycorrhizal Genomics Consortium"/>
            <person name="Kohler A."/>
            <person name="Kuo A."/>
            <person name="Nagy L.G."/>
            <person name="Floudas D."/>
            <person name="Copeland A."/>
            <person name="Barry K.W."/>
            <person name="Cichocki N."/>
            <person name="Veneault-Fourrey C."/>
            <person name="LaButti K."/>
            <person name="Lindquist E.A."/>
            <person name="Lipzen A."/>
            <person name="Lundell T."/>
            <person name="Morin E."/>
            <person name="Murat C."/>
            <person name="Riley R."/>
            <person name="Ohm R."/>
            <person name="Sun H."/>
            <person name="Tunlid A."/>
            <person name="Henrissat B."/>
            <person name="Grigoriev I.V."/>
            <person name="Hibbett D.S."/>
            <person name="Martin F."/>
        </authorList>
    </citation>
    <scope>NUCLEOTIDE SEQUENCE [LARGE SCALE GENOMIC DNA]</scope>
    <source>
        <strain evidence="1 2">Koide BX008</strain>
    </source>
</reference>
<proteinExistence type="predicted"/>
<dbReference type="EMBL" id="KN818223">
    <property type="protein sequence ID" value="KIL70908.1"/>
    <property type="molecule type" value="Genomic_DNA"/>
</dbReference>
<evidence type="ECO:0000313" key="2">
    <source>
        <dbReference type="Proteomes" id="UP000054549"/>
    </source>
</evidence>
<protein>
    <submittedName>
        <fullName evidence="1">Uncharacterized protein</fullName>
    </submittedName>
</protein>
<dbReference type="HOGENOM" id="CLU_2209344_0_0_1"/>
<accession>A0A0C2XP08</accession>
<name>A0A0C2XP08_AMAMK</name>
<dbReference type="Proteomes" id="UP000054549">
    <property type="component" value="Unassembled WGS sequence"/>
</dbReference>